<evidence type="ECO:0000313" key="1">
    <source>
        <dbReference type="EMBL" id="WAP68178.1"/>
    </source>
</evidence>
<dbReference type="EMBL" id="CP114029">
    <property type="protein sequence ID" value="WAP68178.1"/>
    <property type="molecule type" value="Genomic_DNA"/>
</dbReference>
<dbReference type="Gene3D" id="3.40.190.10">
    <property type="entry name" value="Periplasmic binding protein-like II"/>
    <property type="match status" value="1"/>
</dbReference>
<accession>A0ABY7BWU6</accession>
<dbReference type="Proteomes" id="UP001164020">
    <property type="component" value="Chromosome"/>
</dbReference>
<dbReference type="PANTHER" id="PTHR35841">
    <property type="entry name" value="PHOSPHONATES-BINDING PERIPLASMIC PROTEIN"/>
    <property type="match status" value="1"/>
</dbReference>
<dbReference type="PANTHER" id="PTHR35841:SF1">
    <property type="entry name" value="PHOSPHONATES-BINDING PERIPLASMIC PROTEIN"/>
    <property type="match status" value="1"/>
</dbReference>
<sequence length="269" mass="28115">MTRIASLGMYDMPWLAWANDALWGRVAAGLRDAGFAEVPEILDRARPLAEVWRDPSLLFAQTCGYPLVTELHDVVTPIAAPVYSWPGCVAATHCSVIAVPTASSFGTLADLRGRRVAINGRDSNSGMNLLRHAVAPLAEGGRFFGEIVTTGSHLASLDHVAGGGADVAAIDCVTFGLVQRHLPELVEGVRVIGETTKSPALPFVTRTGASAGEIAMLLSALREAIADPALAGAVGALGLAGVEPVSLDDYALVWGYEREAMAAGYPVLS</sequence>
<dbReference type="SUPFAM" id="SSF53850">
    <property type="entry name" value="Periplasmic binding protein-like II"/>
    <property type="match status" value="1"/>
</dbReference>
<dbReference type="Pfam" id="PF12974">
    <property type="entry name" value="Phosphonate-bd"/>
    <property type="match status" value="1"/>
</dbReference>
<evidence type="ECO:0000313" key="2">
    <source>
        <dbReference type="Proteomes" id="UP001164020"/>
    </source>
</evidence>
<organism evidence="1 2">
    <name type="scientific">Jiella pelagia</name>
    <dbReference type="NCBI Taxonomy" id="2986949"/>
    <lineage>
        <taxon>Bacteria</taxon>
        <taxon>Pseudomonadati</taxon>
        <taxon>Pseudomonadota</taxon>
        <taxon>Alphaproteobacteria</taxon>
        <taxon>Hyphomicrobiales</taxon>
        <taxon>Aurantimonadaceae</taxon>
        <taxon>Jiella</taxon>
    </lineage>
</organism>
<reference evidence="1" key="1">
    <citation type="submission" date="2022-12" db="EMBL/GenBank/DDBJ databases">
        <title>Jiella pelagia sp. nov., isolated from phosphonate enriched culture of Northwest Pacific surface seawater.</title>
        <authorList>
            <person name="Shin D.Y."/>
            <person name="Hwang C.Y."/>
        </authorList>
    </citation>
    <scope>NUCLEOTIDE SEQUENCE</scope>
    <source>
        <strain evidence="1">HL-NP1</strain>
    </source>
</reference>
<name>A0ABY7BWU6_9HYPH</name>
<gene>
    <name evidence="1" type="ORF">OH818_22805</name>
</gene>
<keyword evidence="2" id="KW-1185">Reference proteome</keyword>
<dbReference type="RefSeq" id="WP_268880650.1">
    <property type="nucleotide sequence ID" value="NZ_CP114029.1"/>
</dbReference>
<proteinExistence type="predicted"/>
<protein>
    <submittedName>
        <fullName evidence="1">PhnD/SsuA/transferrin family substrate-binding protein</fullName>
    </submittedName>
</protein>